<dbReference type="InterPro" id="IPR005839">
    <property type="entry name" value="Methylthiotransferase"/>
</dbReference>
<dbReference type="Pfam" id="PF04055">
    <property type="entry name" value="Radical_SAM"/>
    <property type="match status" value="1"/>
</dbReference>
<dbReference type="PROSITE" id="PS51462">
    <property type="entry name" value="NUDIX"/>
    <property type="match status" value="1"/>
</dbReference>
<evidence type="ECO:0000256" key="14">
    <source>
        <dbReference type="ARBA" id="ARBA00023004"/>
    </source>
</evidence>
<evidence type="ECO:0000256" key="8">
    <source>
        <dbReference type="ARBA" id="ARBA00022485"/>
    </source>
</evidence>
<comment type="catalytic activity">
    <reaction evidence="18">
        <text>N(6)-L-threonylcarbamoyladenosine(37) in tRNA + (sulfur carrier)-SH + AH2 + 2 S-adenosyl-L-methionine = 2-methylsulfanyl-N(6)-L-threonylcarbamoyladenosine(37) in tRNA + (sulfur carrier)-H + 5'-deoxyadenosine + L-methionine + A + S-adenosyl-L-homocysteine + 2 H(+)</text>
        <dbReference type="Rhea" id="RHEA:37075"/>
        <dbReference type="Rhea" id="RHEA-COMP:10163"/>
        <dbReference type="Rhea" id="RHEA-COMP:11092"/>
        <dbReference type="Rhea" id="RHEA-COMP:14737"/>
        <dbReference type="Rhea" id="RHEA-COMP:14739"/>
        <dbReference type="ChEBI" id="CHEBI:13193"/>
        <dbReference type="ChEBI" id="CHEBI:15378"/>
        <dbReference type="ChEBI" id="CHEBI:17319"/>
        <dbReference type="ChEBI" id="CHEBI:17499"/>
        <dbReference type="ChEBI" id="CHEBI:29917"/>
        <dbReference type="ChEBI" id="CHEBI:57844"/>
        <dbReference type="ChEBI" id="CHEBI:57856"/>
        <dbReference type="ChEBI" id="CHEBI:59789"/>
        <dbReference type="ChEBI" id="CHEBI:64428"/>
        <dbReference type="ChEBI" id="CHEBI:74418"/>
        <dbReference type="ChEBI" id="CHEBI:74420"/>
        <dbReference type="EC" id="2.8.4.5"/>
    </reaction>
</comment>
<comment type="function">
    <text evidence="2">Catalyzes the methylthiolation of N6-threonylcarbamoyladenosine (t(6)A), leading to the formation of 2-methylthio-N6-threonylcarbamoyladenosine (ms(2)t(6)A) at position 37 in tRNAs that read codons beginning with adenine.</text>
</comment>
<name>A0A915Q737_9BILA</name>
<dbReference type="NCBIfam" id="TIGR01578">
    <property type="entry name" value="MiaB-like-B"/>
    <property type="match status" value="1"/>
</dbReference>
<evidence type="ECO:0000256" key="7">
    <source>
        <dbReference type="ARBA" id="ARBA00018810"/>
    </source>
</evidence>
<dbReference type="GO" id="GO:0046872">
    <property type="term" value="F:metal ion binding"/>
    <property type="evidence" value="ECO:0007669"/>
    <property type="project" value="UniProtKB-KW"/>
</dbReference>
<dbReference type="GO" id="GO:0051539">
    <property type="term" value="F:4 iron, 4 sulfur cluster binding"/>
    <property type="evidence" value="ECO:0007669"/>
    <property type="project" value="UniProtKB-KW"/>
</dbReference>
<dbReference type="GO" id="GO:0005783">
    <property type="term" value="C:endoplasmic reticulum"/>
    <property type="evidence" value="ECO:0007669"/>
    <property type="project" value="TreeGrafter"/>
</dbReference>
<dbReference type="InterPro" id="IPR023404">
    <property type="entry name" value="rSAM_horseshoe"/>
</dbReference>
<dbReference type="Gene3D" id="3.40.50.12160">
    <property type="entry name" value="Methylthiotransferase, N-terminal domain"/>
    <property type="match status" value="1"/>
</dbReference>
<dbReference type="InterPro" id="IPR000086">
    <property type="entry name" value="NUDIX_hydrolase_dom"/>
</dbReference>
<evidence type="ECO:0000256" key="11">
    <source>
        <dbReference type="ARBA" id="ARBA00022694"/>
    </source>
</evidence>
<dbReference type="PROSITE" id="PS01278">
    <property type="entry name" value="MTTASE_RADICAL"/>
    <property type="match status" value="1"/>
</dbReference>
<comment type="similarity">
    <text evidence="4">Belongs to the methylthiotransferase family. CDKAL1 subfamily.</text>
</comment>
<evidence type="ECO:0000259" key="21">
    <source>
        <dbReference type="PROSITE" id="PS51449"/>
    </source>
</evidence>
<comment type="cofactor">
    <cofactor evidence="1">
        <name>[4Fe-4S] cluster</name>
        <dbReference type="ChEBI" id="CHEBI:49883"/>
    </cofactor>
</comment>
<comment type="catalytic activity">
    <reaction evidence="17">
        <text>diphospho-myo-inositol polyphosphate + H2O = myo-inositol polyphosphate + phosphate.</text>
        <dbReference type="EC" id="3.6.1.52"/>
    </reaction>
</comment>
<evidence type="ECO:0000256" key="9">
    <source>
        <dbReference type="ARBA" id="ARBA00022679"/>
    </source>
</evidence>
<dbReference type="InterPro" id="IPR002792">
    <property type="entry name" value="TRAM_dom"/>
</dbReference>
<evidence type="ECO:0000259" key="23">
    <source>
        <dbReference type="PROSITE" id="PS51918"/>
    </source>
</evidence>
<dbReference type="InterPro" id="IPR020612">
    <property type="entry name" value="Methylthiotransferase_CS"/>
</dbReference>
<dbReference type="Pfam" id="PF00919">
    <property type="entry name" value="UPF0004"/>
    <property type="match status" value="1"/>
</dbReference>
<dbReference type="SFLD" id="SFLDS00029">
    <property type="entry name" value="Radical_SAM"/>
    <property type="match status" value="1"/>
</dbReference>
<feature type="domain" description="Nudix hydrolase" evidence="22">
    <location>
        <begin position="587"/>
        <end position="740"/>
    </location>
</feature>
<dbReference type="InterPro" id="IPR058240">
    <property type="entry name" value="rSAM_sf"/>
</dbReference>
<dbReference type="FunFam" id="3.80.30.20:FF:000002">
    <property type="entry name" value="threonylcarbamoyladenosine tRNA methylthiotransferase isoform X2"/>
    <property type="match status" value="1"/>
</dbReference>
<dbReference type="InterPro" id="IPR013848">
    <property type="entry name" value="Methylthiotransferase_N"/>
</dbReference>
<dbReference type="InterPro" id="IPR047198">
    <property type="entry name" value="DDP-like_NUDIX"/>
</dbReference>
<keyword evidence="15" id="KW-0411">Iron-sulfur</keyword>
<evidence type="ECO:0000256" key="2">
    <source>
        <dbReference type="ARBA" id="ARBA00002399"/>
    </source>
</evidence>
<accession>A0A915Q737</accession>
<dbReference type="Pfam" id="PF00293">
    <property type="entry name" value="NUDIX"/>
    <property type="match status" value="1"/>
</dbReference>
<dbReference type="PROSITE" id="PS00893">
    <property type="entry name" value="NUDIX_BOX"/>
    <property type="match status" value="1"/>
</dbReference>
<dbReference type="EC" id="3.6.1.52" evidence="5"/>
<dbReference type="InterPro" id="IPR007197">
    <property type="entry name" value="rSAM"/>
</dbReference>
<dbReference type="AlphaFoldDB" id="A0A915Q737"/>
<evidence type="ECO:0000313" key="24">
    <source>
        <dbReference type="Proteomes" id="UP000887581"/>
    </source>
</evidence>
<feature type="domain" description="TRAM" evidence="20">
    <location>
        <begin position="438"/>
        <end position="500"/>
    </location>
</feature>
<proteinExistence type="inferred from homology"/>
<keyword evidence="10" id="KW-0949">S-adenosyl-L-methionine</keyword>
<dbReference type="InterPro" id="IPR006466">
    <property type="entry name" value="MiaB-like_arc_euk"/>
</dbReference>
<evidence type="ECO:0000256" key="18">
    <source>
        <dbReference type="ARBA" id="ARBA00051661"/>
    </source>
</evidence>
<keyword evidence="24" id="KW-1185">Reference proteome</keyword>
<evidence type="ECO:0000256" key="17">
    <source>
        <dbReference type="ARBA" id="ARBA00033994"/>
    </source>
</evidence>
<evidence type="ECO:0000256" key="16">
    <source>
        <dbReference type="ARBA" id="ARBA00031213"/>
    </source>
</evidence>
<organism evidence="24 25">
    <name type="scientific">Setaria digitata</name>
    <dbReference type="NCBI Taxonomy" id="48799"/>
    <lineage>
        <taxon>Eukaryota</taxon>
        <taxon>Metazoa</taxon>
        <taxon>Ecdysozoa</taxon>
        <taxon>Nematoda</taxon>
        <taxon>Chromadorea</taxon>
        <taxon>Rhabditida</taxon>
        <taxon>Spirurina</taxon>
        <taxon>Spiruromorpha</taxon>
        <taxon>Filarioidea</taxon>
        <taxon>Setariidae</taxon>
        <taxon>Setaria</taxon>
    </lineage>
</organism>
<comment type="similarity">
    <text evidence="3">Belongs to the Nudix hydrolase family. DIPP subfamily.</text>
</comment>
<reference evidence="25" key="1">
    <citation type="submission" date="2022-11" db="UniProtKB">
        <authorList>
            <consortium name="WormBaseParasite"/>
        </authorList>
    </citation>
    <scope>IDENTIFICATION</scope>
</reference>
<keyword evidence="13" id="KW-0378">Hydrolase</keyword>
<evidence type="ECO:0000256" key="19">
    <source>
        <dbReference type="ARBA" id="ARBA00076644"/>
    </source>
</evidence>
<dbReference type="SFLD" id="SFLDG01082">
    <property type="entry name" value="B12-binding_domain_containing"/>
    <property type="match status" value="1"/>
</dbReference>
<dbReference type="Gene3D" id="3.80.30.20">
    <property type="entry name" value="tm_1862 like domain"/>
    <property type="match status" value="1"/>
</dbReference>
<protein>
    <recommendedName>
        <fullName evidence="7">Threonylcarbamoyladenosine tRNA methylthiotransferase</fullName>
        <ecNumber evidence="6">2.8.4.5</ecNumber>
        <ecNumber evidence="5">3.6.1.52</ecNumber>
    </recommendedName>
    <alternativeName>
        <fullName evidence="19">CDKAL1-like protein</fullName>
    </alternativeName>
    <alternativeName>
        <fullName evidence="16">tRNA-t(6)A37 methylthiotransferase</fullName>
    </alternativeName>
</protein>
<dbReference type="PANTHER" id="PTHR11918:SF45">
    <property type="entry name" value="THREONYLCARBAMOYLADENOSINE TRNA METHYLTHIOTRANSFERASE"/>
    <property type="match status" value="1"/>
</dbReference>
<dbReference type="Gene3D" id="3.90.79.10">
    <property type="entry name" value="Nucleoside Triphosphate Pyrophosphohydrolase"/>
    <property type="match status" value="1"/>
</dbReference>
<dbReference type="NCBIfam" id="TIGR00089">
    <property type="entry name" value="MiaB/RimO family radical SAM methylthiotransferase"/>
    <property type="match status" value="1"/>
</dbReference>
<dbReference type="PANTHER" id="PTHR11918">
    <property type="entry name" value="RADICAL SAM PROTEINS"/>
    <property type="match status" value="1"/>
</dbReference>
<evidence type="ECO:0000256" key="15">
    <source>
        <dbReference type="ARBA" id="ARBA00023014"/>
    </source>
</evidence>
<evidence type="ECO:0000256" key="4">
    <source>
        <dbReference type="ARBA" id="ARBA00008616"/>
    </source>
</evidence>
<keyword evidence="8" id="KW-0004">4Fe-4S</keyword>
<feature type="domain" description="MTTase N-terminal" evidence="21">
    <location>
        <begin position="76"/>
        <end position="184"/>
    </location>
</feature>
<evidence type="ECO:0000256" key="10">
    <source>
        <dbReference type="ARBA" id="ARBA00022691"/>
    </source>
</evidence>
<feature type="domain" description="Radical SAM core" evidence="23">
    <location>
        <begin position="206"/>
        <end position="437"/>
    </location>
</feature>
<dbReference type="SMART" id="SM00729">
    <property type="entry name" value="Elp3"/>
    <property type="match status" value="1"/>
</dbReference>
<keyword evidence="11" id="KW-0819">tRNA processing</keyword>
<sequence>MSSLWYSLPMRLFIRNEKKKLEGLLGTYNNPIMEDIEDVIRLPTAVNSKQHHVVVRKRLKGNGEVFYGDSFVPGTQKIYIRTWGCTHNTSDSEQMAGLLSAAGHQLTNKKDDASLWILNSCTVKTPSETQLENMIREARKLNKFVVIAGCVSQAEPSLRFLEGITIVGVKQIEYVVQAVEETLKGNCVRFLSRKKPNLNVLLPKIRKNKFIEILPISSGCLNHCTYCKTKSARGNLISLPLDNLLERARNAFADDCKELWLTSEDLGAWGRDFDMVLPDLLDALVEIIPEGCMLRLGMTNPPYILDFLEEISKVLNHPRVYSFLHIPVQSASNAVLSDMKREYTCDEFCRVVDYMIENVPNIYIATDFICAYPTEMEDDFEESMALVRKYRFPSLFINQFYPRTGTAAANLKKIDTIEARRRTAEMSALFRSYSRYDKGRIGEKHQVLVCELATDQKHYVGHNKCYEHFLISSKRCLLGNWVEVRITDVSKFYMKAVLINHDVDIRLIGVVFSLDSCSRNFAGMIYGLIYFSSRVLSAVKYNVEKERSEGTLASQVFGSDDFTVTPNRLFWLMRKNNGERVRDAEGFRLRAAGICTRGEGSSREILLITGGKDDGRWIIPGGGIEKDENESDAALREVFEEAGVKAEILARVGEFRDVDVDHIKTLLQINEVGVSILRICSGWEDEERRHRTVVFLLTVKEELKEWEDGCFGRQREWVSLEEALRRVKHSQTCIIEHICRM</sequence>
<evidence type="ECO:0000256" key="3">
    <source>
        <dbReference type="ARBA" id="ARBA00008266"/>
    </source>
</evidence>
<dbReference type="Proteomes" id="UP000887581">
    <property type="component" value="Unplaced"/>
</dbReference>
<dbReference type="PROSITE" id="PS50926">
    <property type="entry name" value="TRAM"/>
    <property type="match status" value="1"/>
</dbReference>
<dbReference type="SUPFAM" id="SSF102114">
    <property type="entry name" value="Radical SAM enzymes"/>
    <property type="match status" value="1"/>
</dbReference>
<evidence type="ECO:0000259" key="20">
    <source>
        <dbReference type="PROSITE" id="PS50926"/>
    </source>
</evidence>
<dbReference type="CDD" id="cd04666">
    <property type="entry name" value="NUDIX_DIPP2_like_Nudt4"/>
    <property type="match status" value="1"/>
</dbReference>
<dbReference type="InterPro" id="IPR006638">
    <property type="entry name" value="Elp3/MiaA/NifB-like_rSAM"/>
</dbReference>
<dbReference type="WBParaSite" id="sdigi.contig77.g3767.t1">
    <property type="protein sequence ID" value="sdigi.contig77.g3767.t1"/>
    <property type="gene ID" value="sdigi.contig77.g3767"/>
</dbReference>
<dbReference type="PROSITE" id="PS51449">
    <property type="entry name" value="MTTASE_N"/>
    <property type="match status" value="1"/>
</dbReference>
<evidence type="ECO:0000256" key="12">
    <source>
        <dbReference type="ARBA" id="ARBA00022723"/>
    </source>
</evidence>
<dbReference type="InterPro" id="IPR020084">
    <property type="entry name" value="NUDIX_hydrolase_CS"/>
</dbReference>
<dbReference type="SUPFAM" id="SSF55811">
    <property type="entry name" value="Nudix"/>
    <property type="match status" value="1"/>
</dbReference>
<keyword evidence="9" id="KW-0808">Transferase</keyword>
<evidence type="ECO:0000259" key="22">
    <source>
        <dbReference type="PROSITE" id="PS51462"/>
    </source>
</evidence>
<keyword evidence="14" id="KW-0408">Iron</keyword>
<evidence type="ECO:0000256" key="1">
    <source>
        <dbReference type="ARBA" id="ARBA00001966"/>
    </source>
</evidence>
<dbReference type="InterPro" id="IPR015797">
    <property type="entry name" value="NUDIX_hydrolase-like_dom_sf"/>
</dbReference>
<dbReference type="EC" id="2.8.4.5" evidence="6"/>
<dbReference type="InterPro" id="IPR038135">
    <property type="entry name" value="Methylthiotransferase_N_sf"/>
</dbReference>
<evidence type="ECO:0000256" key="6">
    <source>
        <dbReference type="ARBA" id="ARBA00013273"/>
    </source>
</evidence>
<dbReference type="GO" id="GO:0035598">
    <property type="term" value="F:tRNA (N(6)-L-threonylcarbamoyladenosine(37)-C(2))-methylthiotransferase activity"/>
    <property type="evidence" value="ECO:0007669"/>
    <property type="project" value="UniProtKB-EC"/>
</dbReference>
<dbReference type="GO" id="GO:0008486">
    <property type="term" value="F:diphosphoinositol-polyphosphate diphosphatase activity"/>
    <property type="evidence" value="ECO:0007669"/>
    <property type="project" value="UniProtKB-EC"/>
</dbReference>
<keyword evidence="12" id="KW-0479">Metal-binding</keyword>
<evidence type="ECO:0000313" key="25">
    <source>
        <dbReference type="WBParaSite" id="sdigi.contig77.g3767.t1"/>
    </source>
</evidence>
<dbReference type="PROSITE" id="PS51918">
    <property type="entry name" value="RADICAL_SAM"/>
    <property type="match status" value="1"/>
</dbReference>
<evidence type="ECO:0000256" key="13">
    <source>
        <dbReference type="ARBA" id="ARBA00022801"/>
    </source>
</evidence>
<evidence type="ECO:0000256" key="5">
    <source>
        <dbReference type="ARBA" id="ARBA00012527"/>
    </source>
</evidence>